<dbReference type="AlphaFoldDB" id="A0A1N7M6D4"/>
<dbReference type="RefSeq" id="WP_076451429.1">
    <property type="nucleotide sequence ID" value="NZ_FTOJ01000004.1"/>
</dbReference>
<dbReference type="Proteomes" id="UP000238314">
    <property type="component" value="Unassembled WGS sequence"/>
</dbReference>
<feature type="chain" id="PRO_5044563799" evidence="1">
    <location>
        <begin position="19"/>
        <end position="181"/>
    </location>
</feature>
<protein>
    <submittedName>
        <fullName evidence="3">Uncharacterized protein</fullName>
    </submittedName>
</protein>
<evidence type="ECO:0000313" key="2">
    <source>
        <dbReference type="EMBL" id="PQA98251.1"/>
    </source>
</evidence>
<reference evidence="4" key="3">
    <citation type="submission" date="2017-01" db="EMBL/GenBank/DDBJ databases">
        <authorList>
            <person name="Varghese N."/>
            <person name="Submissions S."/>
        </authorList>
    </citation>
    <scope>NUCLEOTIDE SEQUENCE [LARGE SCALE GENOMIC DNA]</scope>
    <source>
        <strain evidence="4">DSM 21068</strain>
    </source>
</reference>
<sequence>MKRLIISIFLGAVALCNAQVIIGDAVGTASVKTSVLLEFAAGQNKGIILPYVRTLPSGTSLTAGTILLDASTATASRVKYYAGTTKGWVDLSGQNANLTTVLAQQPAGVTESISKAIIGSDTSSADGVLILESITKAMVLPTVADTNDVPSPSPGMMVYINKAGAKRLAVFNGSKWSYWKP</sequence>
<dbReference type="EMBL" id="FTOJ01000004">
    <property type="protein sequence ID" value="SIS81602.1"/>
    <property type="molecule type" value="Genomic_DNA"/>
</dbReference>
<accession>A0A1N7M6D4</accession>
<dbReference type="OrthoDB" id="705292at2"/>
<keyword evidence="5" id="KW-1185">Reference proteome</keyword>
<organism evidence="3 4">
    <name type="scientific">Chryseobacterium piscicola</name>
    <dbReference type="NCBI Taxonomy" id="551459"/>
    <lineage>
        <taxon>Bacteria</taxon>
        <taxon>Pseudomonadati</taxon>
        <taxon>Bacteroidota</taxon>
        <taxon>Flavobacteriia</taxon>
        <taxon>Flavobacteriales</taxon>
        <taxon>Weeksellaceae</taxon>
        <taxon>Chryseobacterium group</taxon>
        <taxon>Chryseobacterium</taxon>
    </lineage>
</organism>
<evidence type="ECO:0000256" key="1">
    <source>
        <dbReference type="SAM" id="SignalP"/>
    </source>
</evidence>
<dbReference type="Proteomes" id="UP000186246">
    <property type="component" value="Unassembled WGS sequence"/>
</dbReference>
<reference evidence="2 5" key="1">
    <citation type="submission" date="2016-11" db="EMBL/GenBank/DDBJ databases">
        <title>Whole genomes of Flavobacteriaceae.</title>
        <authorList>
            <person name="Stine C."/>
            <person name="Li C."/>
            <person name="Tadesse D."/>
        </authorList>
    </citation>
    <scope>NUCLEOTIDE SEQUENCE [LARGE SCALE GENOMIC DNA]</scope>
    <source>
        <strain evidence="2 5">DSM 21068</strain>
    </source>
</reference>
<gene>
    <name evidence="2" type="ORF">B0A70_01330</name>
    <name evidence="3" type="ORF">SAMN05421796_1045</name>
</gene>
<evidence type="ECO:0000313" key="4">
    <source>
        <dbReference type="Proteomes" id="UP000186246"/>
    </source>
</evidence>
<evidence type="ECO:0000313" key="3">
    <source>
        <dbReference type="EMBL" id="SIS81602.1"/>
    </source>
</evidence>
<proteinExistence type="predicted"/>
<reference evidence="3" key="2">
    <citation type="submission" date="2017-01" db="EMBL/GenBank/DDBJ databases">
        <authorList>
            <person name="Mah S.A."/>
            <person name="Swanson W.J."/>
            <person name="Moy G.W."/>
            <person name="Vacquier V.D."/>
        </authorList>
    </citation>
    <scope>NUCLEOTIDE SEQUENCE [LARGE SCALE GENOMIC DNA]</scope>
    <source>
        <strain evidence="3">DSM 21068</strain>
    </source>
</reference>
<dbReference type="EMBL" id="MUGO01000001">
    <property type="protein sequence ID" value="PQA98251.1"/>
    <property type="molecule type" value="Genomic_DNA"/>
</dbReference>
<feature type="signal peptide" evidence="1">
    <location>
        <begin position="1"/>
        <end position="18"/>
    </location>
</feature>
<evidence type="ECO:0000313" key="5">
    <source>
        <dbReference type="Proteomes" id="UP000238314"/>
    </source>
</evidence>
<keyword evidence="1" id="KW-0732">Signal</keyword>
<name>A0A1N7M6D4_9FLAO</name>
<dbReference type="STRING" id="551459.SAMN05421796_1045"/>